<dbReference type="Proteomes" id="UP000711811">
    <property type="component" value="Unassembled WGS sequence"/>
</dbReference>
<evidence type="ECO:0000313" key="2">
    <source>
        <dbReference type="Proteomes" id="UP000711811"/>
    </source>
</evidence>
<comment type="caution">
    <text evidence="1">The sequence shown here is derived from an EMBL/GenBank/DDBJ whole genome shotgun (WGS) entry which is preliminary data.</text>
</comment>
<dbReference type="AlphaFoldDB" id="A0AAN3HD80"/>
<proteinExistence type="predicted"/>
<protein>
    <submittedName>
        <fullName evidence="1">Ash family protein</fullName>
    </submittedName>
</protein>
<dbReference type="InterPro" id="IPR018880">
    <property type="entry name" value="Phage_P4_Ash"/>
</dbReference>
<evidence type="ECO:0000313" key="1">
    <source>
        <dbReference type="EMBL" id="EFJ6483588.1"/>
    </source>
</evidence>
<dbReference type="Pfam" id="PF10554">
    <property type="entry name" value="Phage_ASH"/>
    <property type="match status" value="1"/>
</dbReference>
<gene>
    <name evidence="1" type="ORF">A2J79_003992</name>
</gene>
<dbReference type="EMBL" id="AATCLQ010000039">
    <property type="protein sequence ID" value="EFJ6483588.1"/>
    <property type="molecule type" value="Genomic_DNA"/>
</dbReference>
<reference evidence="1" key="1">
    <citation type="submission" date="2020-02" db="EMBL/GenBank/DDBJ databases">
        <authorList>
            <person name="Ashton P.M."/>
            <person name="Dallman T."/>
            <person name="Nair S."/>
            <person name="De Pinna E."/>
            <person name="Peters T."/>
            <person name="Grant K."/>
        </authorList>
    </citation>
    <scope>NUCLEOTIDE SEQUENCE</scope>
    <source>
        <strain evidence="1">93335</strain>
    </source>
</reference>
<name>A0AAN3HD80_ECOLX</name>
<sequence>MTIQKNRLPVFIWSGYISVAPHKTGAGILNPLTMHAHNRASGFFVRTVSPHLFLARIMVGRVGPTLVGPESCVAGVENPIRPATPRFSTRGGGLSQLTTYEATPWQTVNSTALSRSVVTSRPKSTADCTGLSPSPELCTSICFVIRDAGLHLITLPPRSVTWQTICGICSAWLTNRGITCKALFPEILKRHSAIWRGVWLPVMREDI</sequence>
<accession>A0AAN3HD80</accession>
<organism evidence="1 2">
    <name type="scientific">Escherichia coli</name>
    <dbReference type="NCBI Taxonomy" id="562"/>
    <lineage>
        <taxon>Bacteria</taxon>
        <taxon>Pseudomonadati</taxon>
        <taxon>Pseudomonadota</taxon>
        <taxon>Gammaproteobacteria</taxon>
        <taxon>Enterobacterales</taxon>
        <taxon>Enterobacteriaceae</taxon>
        <taxon>Escherichia</taxon>
    </lineage>
</organism>